<dbReference type="GO" id="GO:0030154">
    <property type="term" value="P:cell differentiation"/>
    <property type="evidence" value="ECO:0007669"/>
    <property type="project" value="TreeGrafter"/>
</dbReference>
<dbReference type="PANTHER" id="PTHR36313:SF1">
    <property type="entry name" value="PROTEIN GOLVEN 11-RELATED"/>
    <property type="match status" value="1"/>
</dbReference>
<dbReference type="PANTHER" id="PTHR36313">
    <property type="entry name" value="ROOT MERISTEM GROWTH FACTOR 2"/>
    <property type="match status" value="1"/>
</dbReference>
<proteinExistence type="predicted"/>
<dbReference type="GO" id="GO:0008083">
    <property type="term" value="F:growth factor activity"/>
    <property type="evidence" value="ECO:0007669"/>
    <property type="project" value="InterPro"/>
</dbReference>
<dbReference type="EMBL" id="JAJSOW010000108">
    <property type="protein sequence ID" value="KAI9153564.1"/>
    <property type="molecule type" value="Genomic_DNA"/>
</dbReference>
<sequence length="166" mass="19436">MYRIMQQLRLTVRCEVREMYRIMQRLRRSVHGELLRQYLLCRNTHLLTFDEETTKNGFVASDHQEYVVSATKEVVDGVSSISLMRKPWLEGSRKMAAHKMFRKELEKEIISGANRCVGKCEFEGRRDFSDTSSTSHHHHHKLIKGGGFVAFNADYHGPRRHPPKHN</sequence>
<organism evidence="1 2">
    <name type="scientific">Acer negundo</name>
    <name type="common">Box elder</name>
    <dbReference type="NCBI Taxonomy" id="4023"/>
    <lineage>
        <taxon>Eukaryota</taxon>
        <taxon>Viridiplantae</taxon>
        <taxon>Streptophyta</taxon>
        <taxon>Embryophyta</taxon>
        <taxon>Tracheophyta</taxon>
        <taxon>Spermatophyta</taxon>
        <taxon>Magnoliopsida</taxon>
        <taxon>eudicotyledons</taxon>
        <taxon>Gunneridae</taxon>
        <taxon>Pentapetalae</taxon>
        <taxon>rosids</taxon>
        <taxon>malvids</taxon>
        <taxon>Sapindales</taxon>
        <taxon>Sapindaceae</taxon>
        <taxon>Hippocastanoideae</taxon>
        <taxon>Acereae</taxon>
        <taxon>Acer</taxon>
    </lineage>
</organism>
<reference evidence="1" key="1">
    <citation type="journal article" date="2022" name="Plant J.">
        <title>Strategies of tolerance reflected in two North American maple genomes.</title>
        <authorList>
            <person name="McEvoy S.L."/>
            <person name="Sezen U.U."/>
            <person name="Trouern-Trend A."/>
            <person name="McMahon S.M."/>
            <person name="Schaberg P.G."/>
            <person name="Yang J."/>
            <person name="Wegrzyn J.L."/>
            <person name="Swenson N.G."/>
        </authorList>
    </citation>
    <scope>NUCLEOTIDE SEQUENCE</scope>
    <source>
        <strain evidence="1">91603</strain>
    </source>
</reference>
<dbReference type="GO" id="GO:0010082">
    <property type="term" value="P:regulation of root meristem growth"/>
    <property type="evidence" value="ECO:0007669"/>
    <property type="project" value="InterPro"/>
</dbReference>
<dbReference type="InterPro" id="IPR038804">
    <property type="entry name" value="RGF3"/>
</dbReference>
<name>A0AAD5I6N4_ACENE</name>
<dbReference type="GO" id="GO:0010628">
    <property type="term" value="P:positive regulation of gene expression"/>
    <property type="evidence" value="ECO:0007669"/>
    <property type="project" value="TreeGrafter"/>
</dbReference>
<gene>
    <name evidence="1" type="ORF">LWI28_013126</name>
</gene>
<dbReference type="AlphaFoldDB" id="A0AAD5I6N4"/>
<accession>A0AAD5I6N4</accession>
<keyword evidence="2" id="KW-1185">Reference proteome</keyword>
<comment type="caution">
    <text evidence="1">The sequence shown here is derived from an EMBL/GenBank/DDBJ whole genome shotgun (WGS) entry which is preliminary data.</text>
</comment>
<reference evidence="1" key="2">
    <citation type="submission" date="2023-02" db="EMBL/GenBank/DDBJ databases">
        <authorList>
            <person name="Swenson N.G."/>
            <person name="Wegrzyn J.L."/>
            <person name="Mcevoy S.L."/>
        </authorList>
    </citation>
    <scope>NUCLEOTIDE SEQUENCE</scope>
    <source>
        <strain evidence="1">91603</strain>
        <tissue evidence="1">Leaf</tissue>
    </source>
</reference>
<dbReference type="GO" id="GO:0008284">
    <property type="term" value="P:positive regulation of cell population proliferation"/>
    <property type="evidence" value="ECO:0007669"/>
    <property type="project" value="TreeGrafter"/>
</dbReference>
<protein>
    <submittedName>
        <fullName evidence="1">Uncharacterized protein</fullName>
    </submittedName>
</protein>
<dbReference type="Proteomes" id="UP001064489">
    <property type="component" value="Chromosome 11"/>
</dbReference>
<evidence type="ECO:0000313" key="2">
    <source>
        <dbReference type="Proteomes" id="UP001064489"/>
    </source>
</evidence>
<evidence type="ECO:0000313" key="1">
    <source>
        <dbReference type="EMBL" id="KAI9153564.1"/>
    </source>
</evidence>
<dbReference type="GO" id="GO:0005615">
    <property type="term" value="C:extracellular space"/>
    <property type="evidence" value="ECO:0007669"/>
    <property type="project" value="TreeGrafter"/>
</dbReference>